<feature type="signal peptide" evidence="5">
    <location>
        <begin position="1"/>
        <end position="26"/>
    </location>
</feature>
<dbReference type="Proteomes" id="UP000515140">
    <property type="component" value="Unplaced"/>
</dbReference>
<dbReference type="RefSeq" id="XP_020845604.1">
    <property type="nucleotide sequence ID" value="XM_020989945.1"/>
</dbReference>
<protein>
    <submittedName>
        <fullName evidence="8">SUN domain-containing protein 2-like</fullName>
    </submittedName>
</protein>
<comment type="subcellular location">
    <subcellularLocation>
        <location evidence="1">Nucleus inner membrane</location>
    </subcellularLocation>
</comment>
<keyword evidence="2" id="KW-0812">Transmembrane</keyword>
<reference evidence="8" key="1">
    <citation type="submission" date="2025-08" db="UniProtKB">
        <authorList>
            <consortium name="RefSeq"/>
        </authorList>
    </citation>
    <scope>IDENTIFICATION</scope>
    <source>
        <tissue evidence="8">Spleen</tissue>
    </source>
</reference>
<dbReference type="PANTHER" id="PTHR12911:SF22">
    <property type="entry name" value="SUN DOMAIN-CONTAINING PROTEIN 2"/>
    <property type="match status" value="1"/>
</dbReference>
<sequence>MPSGRRKKLLLFVLGMLLLVASLAHGACYFYPSGLHNIHPAMLSWWAAKGSSRREDMWESGEFTPYLQPNVYPGNGWAFQGPQSFVGVCLSACIDLTAITVEHVPRALSSISNITRAPKDFVILGLNEDSQVEGVALRQFTYDNAGEAIQTFHFQGNSTALYQVVELRVLSNWVTWSIPAFTASRSMASLPISTSLLGPFTPSSFSHQQAALPLLPASPRLIPFWALWLLGERQKVGALLHGAILPHQALSDMDKTTS</sequence>
<proteinExistence type="predicted"/>
<keyword evidence="7" id="KW-1185">Reference proteome</keyword>
<evidence type="ECO:0000256" key="5">
    <source>
        <dbReference type="SAM" id="SignalP"/>
    </source>
</evidence>
<evidence type="ECO:0000256" key="1">
    <source>
        <dbReference type="ARBA" id="ARBA00004540"/>
    </source>
</evidence>
<name>A0A6P5KKU0_PHACI</name>
<evidence type="ECO:0000313" key="8">
    <source>
        <dbReference type="RefSeq" id="XP_020845604.1"/>
    </source>
</evidence>
<feature type="chain" id="PRO_5027789460" evidence="5">
    <location>
        <begin position="27"/>
        <end position="258"/>
    </location>
</feature>
<gene>
    <name evidence="8" type="primary">LOC110210890</name>
</gene>
<dbReference type="InParanoid" id="A0A6P5KKU0"/>
<dbReference type="GO" id="GO:0043495">
    <property type="term" value="F:protein-membrane adaptor activity"/>
    <property type="evidence" value="ECO:0007669"/>
    <property type="project" value="TreeGrafter"/>
</dbReference>
<keyword evidence="3" id="KW-1133">Transmembrane helix</keyword>
<keyword evidence="5" id="KW-0732">Signal</keyword>
<dbReference type="AlphaFoldDB" id="A0A6P5KKU0"/>
<dbReference type="Pfam" id="PF07738">
    <property type="entry name" value="Sad1_UNC"/>
    <property type="match status" value="1"/>
</dbReference>
<evidence type="ECO:0000256" key="4">
    <source>
        <dbReference type="ARBA" id="ARBA00023136"/>
    </source>
</evidence>
<evidence type="ECO:0000256" key="3">
    <source>
        <dbReference type="ARBA" id="ARBA00022989"/>
    </source>
</evidence>
<feature type="domain" description="SUN" evidence="6">
    <location>
        <begin position="20"/>
        <end position="191"/>
    </location>
</feature>
<evidence type="ECO:0000256" key="2">
    <source>
        <dbReference type="ARBA" id="ARBA00022692"/>
    </source>
</evidence>
<dbReference type="KEGG" id="pcw:110210890"/>
<dbReference type="Gene3D" id="2.60.120.260">
    <property type="entry name" value="Galactose-binding domain-like"/>
    <property type="match status" value="1"/>
</dbReference>
<dbReference type="GeneID" id="110210890"/>
<dbReference type="InterPro" id="IPR012919">
    <property type="entry name" value="SUN_dom"/>
</dbReference>
<evidence type="ECO:0000313" key="7">
    <source>
        <dbReference type="Proteomes" id="UP000515140"/>
    </source>
</evidence>
<dbReference type="GO" id="GO:0034993">
    <property type="term" value="C:meiotic nuclear membrane microtubule tethering complex"/>
    <property type="evidence" value="ECO:0007669"/>
    <property type="project" value="TreeGrafter"/>
</dbReference>
<dbReference type="GO" id="GO:0005637">
    <property type="term" value="C:nuclear inner membrane"/>
    <property type="evidence" value="ECO:0007669"/>
    <property type="project" value="UniProtKB-SubCell"/>
</dbReference>
<accession>A0A6P5KKU0</accession>
<dbReference type="PROSITE" id="PS51469">
    <property type="entry name" value="SUN"/>
    <property type="match status" value="1"/>
</dbReference>
<dbReference type="PANTHER" id="PTHR12911">
    <property type="entry name" value="SAD1/UNC-84-LIKE PROTEIN-RELATED"/>
    <property type="match status" value="1"/>
</dbReference>
<keyword evidence="4" id="KW-0472">Membrane</keyword>
<evidence type="ECO:0000259" key="6">
    <source>
        <dbReference type="PROSITE" id="PS51469"/>
    </source>
</evidence>
<dbReference type="InterPro" id="IPR045119">
    <property type="entry name" value="SUN1-5"/>
</dbReference>
<organism evidence="7 8">
    <name type="scientific">Phascolarctos cinereus</name>
    <name type="common">Koala</name>
    <dbReference type="NCBI Taxonomy" id="38626"/>
    <lineage>
        <taxon>Eukaryota</taxon>
        <taxon>Metazoa</taxon>
        <taxon>Chordata</taxon>
        <taxon>Craniata</taxon>
        <taxon>Vertebrata</taxon>
        <taxon>Euteleostomi</taxon>
        <taxon>Mammalia</taxon>
        <taxon>Metatheria</taxon>
        <taxon>Diprotodontia</taxon>
        <taxon>Phascolarctidae</taxon>
        <taxon>Phascolarctos</taxon>
    </lineage>
</organism>